<dbReference type="GO" id="GO:0005886">
    <property type="term" value="C:plasma membrane"/>
    <property type="evidence" value="ECO:0007669"/>
    <property type="project" value="UniProtKB-SubCell"/>
</dbReference>
<keyword evidence="6 7" id="KW-0472">Membrane</keyword>
<evidence type="ECO:0000256" key="2">
    <source>
        <dbReference type="ARBA" id="ARBA00022448"/>
    </source>
</evidence>
<keyword evidence="5 7" id="KW-1133">Transmembrane helix</keyword>
<dbReference type="CDD" id="cd06261">
    <property type="entry name" value="TM_PBP2"/>
    <property type="match status" value="1"/>
</dbReference>
<dbReference type="AlphaFoldDB" id="A0A6H1P7E9"/>
<feature type="transmembrane region" description="Helical" evidence="7">
    <location>
        <begin position="244"/>
        <end position="262"/>
    </location>
</feature>
<sequence>MQRTYRFKKFKFLQFTLLLLGAMVMMLPFWWMLLSSFKPAGELLQVPPTWFPKSFSLSNYEKVLEVMPFWHYLSNSVFIGVLNTFVGVLTSSLVGYVLAKYRFWGRKYVITIILVTMIIPYQVLMIPLFTIMMKIGWVDSYYVLTVPYFFNIFGIFLMRQFMLDVPNELIEAAKMDGCSHFRIFFTIVLPVVKPALATLSILLFMESWDSFLWPLISINSQEYMTLPIGLNSFLSEHFGRFDQLVTASVMSVLPMIIIFLIAQKSFIEGISLTGSK</sequence>
<evidence type="ECO:0000259" key="8">
    <source>
        <dbReference type="PROSITE" id="PS50928"/>
    </source>
</evidence>
<name>A0A6H1P7E9_PRIMG</name>
<organism evidence="9 10">
    <name type="scientific">Priestia megaterium</name>
    <name type="common">Bacillus megaterium</name>
    <dbReference type="NCBI Taxonomy" id="1404"/>
    <lineage>
        <taxon>Bacteria</taxon>
        <taxon>Bacillati</taxon>
        <taxon>Bacillota</taxon>
        <taxon>Bacilli</taxon>
        <taxon>Bacillales</taxon>
        <taxon>Bacillaceae</taxon>
        <taxon>Priestia</taxon>
    </lineage>
</organism>
<reference evidence="9 10" key="1">
    <citation type="submission" date="2020-04" db="EMBL/GenBank/DDBJ databases">
        <title>Genome-Wide Identification of 5-Methylcytosine Sites in Bacterial Genomes By High-Throughput Sequencing of MspJI Restriction Fragments.</title>
        <authorList>
            <person name="Wu V."/>
        </authorList>
    </citation>
    <scope>NUCLEOTIDE SEQUENCE [LARGE SCALE GENOMIC DNA]</scope>
    <source>
        <strain evidence="9 10">S2</strain>
    </source>
</reference>
<evidence type="ECO:0000256" key="3">
    <source>
        <dbReference type="ARBA" id="ARBA00022475"/>
    </source>
</evidence>
<dbReference type="PANTHER" id="PTHR43744">
    <property type="entry name" value="ABC TRANSPORTER PERMEASE PROTEIN MG189-RELATED-RELATED"/>
    <property type="match status" value="1"/>
</dbReference>
<dbReference type="SUPFAM" id="SSF161098">
    <property type="entry name" value="MetI-like"/>
    <property type="match status" value="1"/>
</dbReference>
<comment type="similarity">
    <text evidence="7">Belongs to the binding-protein-dependent transport system permease family.</text>
</comment>
<dbReference type="InterPro" id="IPR035906">
    <property type="entry name" value="MetI-like_sf"/>
</dbReference>
<feature type="domain" description="ABC transmembrane type-1" evidence="8">
    <location>
        <begin position="73"/>
        <end position="262"/>
    </location>
</feature>
<feature type="transmembrane region" description="Helical" evidence="7">
    <location>
        <begin position="108"/>
        <end position="129"/>
    </location>
</feature>
<reference evidence="9 10" key="2">
    <citation type="submission" date="2020-04" db="EMBL/GenBank/DDBJ databases">
        <authorList>
            <person name="Fomenkov A."/>
            <person name="Anton B.P."/>
            <person name="Roberts R.J."/>
        </authorList>
    </citation>
    <scope>NUCLEOTIDE SEQUENCE [LARGE SCALE GENOMIC DNA]</scope>
    <source>
        <strain evidence="9 10">S2</strain>
    </source>
</reference>
<evidence type="ECO:0000256" key="7">
    <source>
        <dbReference type="RuleBase" id="RU363032"/>
    </source>
</evidence>
<dbReference type="Proteomes" id="UP000501868">
    <property type="component" value="Chromosome"/>
</dbReference>
<dbReference type="Gene3D" id="1.10.3720.10">
    <property type="entry name" value="MetI-like"/>
    <property type="match status" value="1"/>
</dbReference>
<dbReference type="Pfam" id="PF00528">
    <property type="entry name" value="BPD_transp_1"/>
    <property type="match status" value="1"/>
</dbReference>
<dbReference type="PANTHER" id="PTHR43744:SF12">
    <property type="entry name" value="ABC TRANSPORTER PERMEASE PROTEIN MG189-RELATED"/>
    <property type="match status" value="1"/>
</dbReference>
<feature type="transmembrane region" description="Helical" evidence="7">
    <location>
        <begin position="12"/>
        <end position="33"/>
    </location>
</feature>
<feature type="transmembrane region" description="Helical" evidence="7">
    <location>
        <begin position="183"/>
        <end position="205"/>
    </location>
</feature>
<dbReference type="GO" id="GO:0055085">
    <property type="term" value="P:transmembrane transport"/>
    <property type="evidence" value="ECO:0007669"/>
    <property type="project" value="InterPro"/>
</dbReference>
<evidence type="ECO:0000256" key="4">
    <source>
        <dbReference type="ARBA" id="ARBA00022692"/>
    </source>
</evidence>
<dbReference type="PROSITE" id="PS50928">
    <property type="entry name" value="ABC_TM1"/>
    <property type="match status" value="1"/>
</dbReference>
<evidence type="ECO:0000256" key="1">
    <source>
        <dbReference type="ARBA" id="ARBA00004651"/>
    </source>
</evidence>
<accession>A0A6H1P7E9</accession>
<keyword evidence="2 7" id="KW-0813">Transport</keyword>
<protein>
    <submittedName>
        <fullName evidence="9">Carbohydrate ABC transporter permease</fullName>
    </submittedName>
</protein>
<dbReference type="EMBL" id="CP051128">
    <property type="protein sequence ID" value="QIZ09317.1"/>
    <property type="molecule type" value="Genomic_DNA"/>
</dbReference>
<gene>
    <name evidence="9" type="ORF">HFZ78_23595</name>
</gene>
<evidence type="ECO:0000313" key="9">
    <source>
        <dbReference type="EMBL" id="QIZ09317.1"/>
    </source>
</evidence>
<dbReference type="InterPro" id="IPR000515">
    <property type="entry name" value="MetI-like"/>
</dbReference>
<evidence type="ECO:0000256" key="6">
    <source>
        <dbReference type="ARBA" id="ARBA00023136"/>
    </source>
</evidence>
<proteinExistence type="inferred from homology"/>
<feature type="transmembrane region" description="Helical" evidence="7">
    <location>
        <begin position="141"/>
        <end position="162"/>
    </location>
</feature>
<evidence type="ECO:0000313" key="10">
    <source>
        <dbReference type="Proteomes" id="UP000501868"/>
    </source>
</evidence>
<evidence type="ECO:0000256" key="5">
    <source>
        <dbReference type="ARBA" id="ARBA00022989"/>
    </source>
</evidence>
<keyword evidence="3" id="KW-1003">Cell membrane</keyword>
<feature type="transmembrane region" description="Helical" evidence="7">
    <location>
        <begin position="77"/>
        <end position="99"/>
    </location>
</feature>
<comment type="subcellular location">
    <subcellularLocation>
        <location evidence="1 7">Cell membrane</location>
        <topology evidence="1 7">Multi-pass membrane protein</topology>
    </subcellularLocation>
</comment>
<keyword evidence="4 7" id="KW-0812">Transmembrane</keyword>